<proteinExistence type="predicted"/>
<name>A0A498KV63_9EURY</name>
<sequence length="146" mass="16837">MKEPSISRKPSKTHVLWTSDEANGIKRFDGDHFRKWCRHYGYEFETYSRADHDRAEESRTQYQCVFATGSGEGDTFEVDGETWDIRTSESPRTFVEIDEEGIMRVQGWSTERIVDVAELCHEGPELYIAAVGDGDNLHLDTRDLTK</sequence>
<protein>
    <submittedName>
        <fullName evidence="1">Uncharacterized protein</fullName>
    </submittedName>
</protein>
<accession>A0A498KV63</accession>
<dbReference type="Proteomes" id="UP000289691">
    <property type="component" value="Unassembled WGS sequence"/>
</dbReference>
<gene>
    <name evidence="1" type="ORF">EAF64_11905</name>
</gene>
<keyword evidence="2" id="KW-1185">Reference proteome</keyword>
<reference evidence="1 2" key="1">
    <citation type="submission" date="2019-01" db="EMBL/GenBank/DDBJ databases">
        <title>Halorientalis sp. F13-25 a new haloarchaeum isolated from hypersaline water.</title>
        <authorList>
            <person name="Ana D.-V."/>
            <person name="Cristina S.-P."/>
            <person name="Antonio V."/>
        </authorList>
    </citation>
    <scope>NUCLEOTIDE SEQUENCE [LARGE SCALE GENOMIC DNA]</scope>
    <source>
        <strain evidence="1 2">F13-25</strain>
    </source>
</reference>
<organism evidence="1 2">
    <name type="scientific">Halorientalis pallida</name>
    <dbReference type="NCBI Taxonomy" id="2479928"/>
    <lineage>
        <taxon>Archaea</taxon>
        <taxon>Methanobacteriati</taxon>
        <taxon>Methanobacteriota</taxon>
        <taxon>Stenosarchaea group</taxon>
        <taxon>Halobacteria</taxon>
        <taxon>Halobacteriales</taxon>
        <taxon>Haloarculaceae</taxon>
        <taxon>Halorientalis</taxon>
    </lineage>
</organism>
<dbReference type="OrthoDB" id="224273at2157"/>
<evidence type="ECO:0000313" key="2">
    <source>
        <dbReference type="Proteomes" id="UP000289691"/>
    </source>
</evidence>
<evidence type="ECO:0000313" key="1">
    <source>
        <dbReference type="EMBL" id="RXK48378.1"/>
    </source>
</evidence>
<dbReference type="EMBL" id="RDFA01000004">
    <property type="protein sequence ID" value="RXK48378.1"/>
    <property type="molecule type" value="Genomic_DNA"/>
</dbReference>
<dbReference type="AlphaFoldDB" id="A0A498KV63"/>
<dbReference type="RefSeq" id="WP_129069219.1">
    <property type="nucleotide sequence ID" value="NZ_RDFA01000004.1"/>
</dbReference>
<comment type="caution">
    <text evidence="1">The sequence shown here is derived from an EMBL/GenBank/DDBJ whole genome shotgun (WGS) entry which is preliminary data.</text>
</comment>